<dbReference type="EMBL" id="GGFL01011241">
    <property type="protein sequence ID" value="MBW75419.1"/>
    <property type="molecule type" value="Transcribed_RNA"/>
</dbReference>
<dbReference type="AlphaFoldDB" id="A0A2M4DD37"/>
<proteinExistence type="predicted"/>
<reference evidence="1" key="1">
    <citation type="submission" date="2018-01" db="EMBL/GenBank/DDBJ databases">
        <title>An insight into the sialome of Amazonian anophelines.</title>
        <authorList>
            <person name="Ribeiro J.M."/>
            <person name="Scarpassa V."/>
            <person name="Calvo E."/>
        </authorList>
    </citation>
    <scope>NUCLEOTIDE SEQUENCE</scope>
</reference>
<sequence length="103" mass="11548">MEKTSTALAVTIFTVTISAATRWCISRPFSVEKRNQHQHQHQHHDAITVKSVPQSAGRVFCPHPGENDFVLIFGVGQQRSVIPFQLPLPCPRPSLSCVPQKEY</sequence>
<evidence type="ECO:0000313" key="1">
    <source>
        <dbReference type="EMBL" id="MBW75419.1"/>
    </source>
</evidence>
<accession>A0A2M4DD37</accession>
<name>A0A2M4DD37_ANODA</name>
<organism evidence="1">
    <name type="scientific">Anopheles darlingi</name>
    <name type="common">Mosquito</name>
    <dbReference type="NCBI Taxonomy" id="43151"/>
    <lineage>
        <taxon>Eukaryota</taxon>
        <taxon>Metazoa</taxon>
        <taxon>Ecdysozoa</taxon>
        <taxon>Arthropoda</taxon>
        <taxon>Hexapoda</taxon>
        <taxon>Insecta</taxon>
        <taxon>Pterygota</taxon>
        <taxon>Neoptera</taxon>
        <taxon>Endopterygota</taxon>
        <taxon>Diptera</taxon>
        <taxon>Nematocera</taxon>
        <taxon>Culicoidea</taxon>
        <taxon>Culicidae</taxon>
        <taxon>Anophelinae</taxon>
        <taxon>Anopheles</taxon>
    </lineage>
</organism>
<protein>
    <submittedName>
        <fullName evidence="1">Putative secreted protein</fullName>
    </submittedName>
</protein>